<name>A0AAD8UID8_GLOAC</name>
<organism evidence="2 3">
    <name type="scientific">Glomerella acutata</name>
    <name type="common">Colletotrichum acutatum</name>
    <dbReference type="NCBI Taxonomy" id="27357"/>
    <lineage>
        <taxon>Eukaryota</taxon>
        <taxon>Fungi</taxon>
        <taxon>Dikarya</taxon>
        <taxon>Ascomycota</taxon>
        <taxon>Pezizomycotina</taxon>
        <taxon>Sordariomycetes</taxon>
        <taxon>Hypocreomycetidae</taxon>
        <taxon>Glomerellales</taxon>
        <taxon>Glomerellaceae</taxon>
        <taxon>Colletotrichum</taxon>
        <taxon>Colletotrichum acutatum species complex</taxon>
    </lineage>
</organism>
<feature type="region of interest" description="Disordered" evidence="1">
    <location>
        <begin position="1"/>
        <end position="22"/>
    </location>
</feature>
<dbReference type="AlphaFoldDB" id="A0AAD8UID8"/>
<evidence type="ECO:0000313" key="2">
    <source>
        <dbReference type="EMBL" id="KAK1721367.1"/>
    </source>
</evidence>
<proteinExistence type="predicted"/>
<accession>A0AAD8UID8</accession>
<dbReference type="GeneID" id="85394604"/>
<gene>
    <name evidence="2" type="ORF">BDZ83DRAFT_654262</name>
</gene>
<dbReference type="Proteomes" id="UP001244207">
    <property type="component" value="Unassembled WGS sequence"/>
</dbReference>
<keyword evidence="3" id="KW-1185">Reference proteome</keyword>
<protein>
    <submittedName>
        <fullName evidence="2">Uncharacterized protein</fullName>
    </submittedName>
</protein>
<reference evidence="2" key="1">
    <citation type="submission" date="2021-12" db="EMBL/GenBank/DDBJ databases">
        <title>Comparative genomics, transcriptomics and evolutionary studies reveal genomic signatures of adaptation to plant cell wall in hemibiotrophic fungi.</title>
        <authorList>
            <consortium name="DOE Joint Genome Institute"/>
            <person name="Baroncelli R."/>
            <person name="Diaz J.F."/>
            <person name="Benocci T."/>
            <person name="Peng M."/>
            <person name="Battaglia E."/>
            <person name="Haridas S."/>
            <person name="Andreopoulos W."/>
            <person name="Labutti K."/>
            <person name="Pangilinan J."/>
            <person name="Floch G.L."/>
            <person name="Makela M.R."/>
            <person name="Henrissat B."/>
            <person name="Grigoriev I.V."/>
            <person name="Crouch J.A."/>
            <person name="De Vries R.P."/>
            <person name="Sukno S.A."/>
            <person name="Thon M.R."/>
        </authorList>
    </citation>
    <scope>NUCLEOTIDE SEQUENCE</scope>
    <source>
        <strain evidence="2">CBS 112980</strain>
    </source>
</reference>
<evidence type="ECO:0000313" key="3">
    <source>
        <dbReference type="Proteomes" id="UP001244207"/>
    </source>
</evidence>
<sequence length="101" mass="11972">MADVHPRMHQFNTSNTPPRMPKIPKKMLKRLLNVYGKKIHKKLKRKTRCDTKNRNVWNNADFRIDLGQSAKTHGHLKTWHLHFNKKATCFPTKTAYSTFDE</sequence>
<dbReference type="RefSeq" id="XP_060362163.1">
    <property type="nucleotide sequence ID" value="XM_060510705.1"/>
</dbReference>
<comment type="caution">
    <text evidence="2">The sequence shown here is derived from an EMBL/GenBank/DDBJ whole genome shotgun (WGS) entry which is preliminary data.</text>
</comment>
<evidence type="ECO:0000256" key="1">
    <source>
        <dbReference type="SAM" id="MobiDB-lite"/>
    </source>
</evidence>
<dbReference type="EMBL" id="JAHMHS010000085">
    <property type="protein sequence ID" value="KAK1721367.1"/>
    <property type="molecule type" value="Genomic_DNA"/>
</dbReference>